<gene>
    <name evidence="3" type="ORF">SV7mr_14040</name>
</gene>
<feature type="region of interest" description="Disordered" evidence="1">
    <location>
        <begin position="1672"/>
        <end position="1722"/>
    </location>
</feature>
<feature type="region of interest" description="Disordered" evidence="1">
    <location>
        <begin position="52"/>
        <end position="144"/>
    </location>
</feature>
<feature type="compositionally biased region" description="Low complexity" evidence="1">
    <location>
        <begin position="1277"/>
        <end position="1297"/>
    </location>
</feature>
<feature type="compositionally biased region" description="Pro residues" evidence="1">
    <location>
        <begin position="59"/>
        <end position="68"/>
    </location>
</feature>
<feature type="transmembrane region" description="Helical" evidence="2">
    <location>
        <begin position="2515"/>
        <end position="2535"/>
    </location>
</feature>
<evidence type="ECO:0000256" key="1">
    <source>
        <dbReference type="SAM" id="MobiDB-lite"/>
    </source>
</evidence>
<feature type="region of interest" description="Disordered" evidence="1">
    <location>
        <begin position="1264"/>
        <end position="1298"/>
    </location>
</feature>
<feature type="compositionally biased region" description="Low complexity" evidence="1">
    <location>
        <begin position="2428"/>
        <end position="2446"/>
    </location>
</feature>
<feature type="compositionally biased region" description="Low complexity" evidence="1">
    <location>
        <begin position="321"/>
        <end position="335"/>
    </location>
</feature>
<feature type="transmembrane region" description="Helical" evidence="2">
    <location>
        <begin position="2547"/>
        <end position="2573"/>
    </location>
</feature>
<keyword evidence="2" id="KW-0472">Membrane</keyword>
<dbReference type="PANTHER" id="PTHR48125">
    <property type="entry name" value="LP07818P1"/>
    <property type="match status" value="1"/>
</dbReference>
<dbReference type="RefSeq" id="WP_145270403.1">
    <property type="nucleotide sequence ID" value="NZ_CP036272.1"/>
</dbReference>
<dbReference type="EMBL" id="CP036272">
    <property type="protein sequence ID" value="QDT58902.1"/>
    <property type="molecule type" value="Genomic_DNA"/>
</dbReference>
<sequence>MTVAIGQTSHPLAATQPRANGVGAKIRLALLLGLAILINVACLPSAAHLSSAAGQEPASPSPAVPPEAPAAGTQPAAVPPDEQSKDNDSQPKPSSGDRGSDDPNQDADSNDSDSQPPAAQPAAAQPPAAQPAAPTDSLPLPTHTADGRPFRAIAFYWSQIVEIVPDGFVPVSLQQLREAIERPNPTIATLQQARVVDAFFDIHLNERLATSQQSELVIEHLNGRPLRLDLGPTNLALSPADELEGVEPRPGLPGNTALNNTDLSNNPLSVPGLGSSSPPATTASGSTKLRILSNQAGHLIAAIDPVRSAAPGVRSGETSQGPPATSSAGSTTNNSLQPPSTDWSRSTIGFAWSRRTNQLGKRSLVKLQLPRSSRSQLVLSAPSHLQLRSRQGTLTELDRPPERANWRSRPDGVIWYQMEVGGLSEVELEATVQTARTSSPVMMIRRQSRQYDVDLASITWKHQLTVDLSADVDRLQFRVPDETVTGIRINSILYPFEIVRDDPQQPRLEIMLPEALRKSADQQTPNPNQLLRLTVEGVSRWDLRNQLCQLPSVTPIGNRVYWSEPDSLATVTVSAPLQIIQWTLPKHWKTLESKTTTAGDQYLTARGPASGPAVEPTTGDVHAWSSLSLASQVDRVIDHACTHLRYQQPTANELRSETQIRYRIVSRYQPPIRVALNPAWTIDSLRISESGRQIPVAPGNEGVTIWPTSQEASSETLTLEFNGRQNLTRNPEQLLPNQSWVARPQEPSQHCFVAYEPPARRRWNAETVMLANRVDAAQLPKGCLDFLQPSDETLIVRAPRAVLQRVRLAPVSVSLAVNLQHRIEGAREPLWADDQPQPTLIETIVVRADTSGPINQLEVLTGKTRSSAYAWSLRRRDQSAIVSLPESQIIRRQIDHESSETINLDDRDLDDFELVGRRAIRASEQISVSLPSVLGATSQTGQSFIASPWFVSSSSVQVQKVPHGRSANDLARTENEKRAEESGTDKALADETEASQPPSGEDSNGTLRPRFVQHLQYNPQLRSEIELTYQRFSTDQCVVWKQNLDIFASNRGDDEFLYFAEASSQANYDIRFDTDLELISAQVNGQTVLPLESRAGFVRLERQNQTDTIVLRLRREKEAHRWLYWAGTPQISLTGKLVSQRTVFHDTPSCVSLYQVYPPRTDADTATTVHADSGNETSALANGYVLLMSRDMAIGLAWLGAGLVFAFAWAMARWMPLGFPICLLWLVALCIAATLWWDRSQEIIGLLAIPVACGALVQTIGGKNQTSRKLPQRSSISTPTQPSSNPANSANNGSASQRLTNQGPAALMLLISCLLMPSGSLSAQETLPAGDRNGSPTAPRAGEQTSPEKPAGGQANRRLPVQVLVPLDKQAQIVSDKVYLSRADRDEILDLNRDQEPASVSFQNAQYRVVLEARDSDAPFAVTAPDQTTEPLLNCLIEATYDLELSHRSSQLKLPVAAENLRRIEVLGEAEPQTARYTVDGPQQVTALVPISSVRSLQRRLRLTFAGNTQQSVLAGPVPVAAPATDEAAQATMSPNESAQPTLAARLVQIQQPIPVVHSAEVQIEVPSGIQIRSIDTAMGRTLLRPDLGRYQAELGPTDQLTITCQNVGDQRSTVFVATQRNYRVVCGATWTTIECELRLDPAMKIGDSMELIVLGKLPQNMTEASWQVTPLRSPAVSTPETASQADSNSGGPQAASTPTDGADTENNVQENGDRESGELPDLGGILKITKASKGNPPLRLMWQTKSILNANESVSDPATTSIPEVFVPSAADAGPTYFAIEHAEDLKITELISDWEPATMNEFLSRWQGYAGRPQRIIATSEAFPSLLLWDSTSTAGEMELRHQTFVDQSLIHYQVGGELTDPSTGQRPVILKVPRGYELERCVINETELDATEFASNRSQAGKPYWLLNLGDRRINGQLDFELRFVRGLPIKAKFDLPRVSLDASDSRSQQVSLRESYRVTRGQFVSLKWPAKFKISTDPENGDWHLPAQQQRELMTGKVPAAQIDRLPAQSPAIVLQRQTQNQSFSTRQLALMQYSGSRWSCRTEILYSPQRVPSYIDLKLPTRWATDLQVEGSSNWTSKRTPDDAFTIVRVATTTPTDKAAAGKSVSSLVITGFLDNRDVSRVSVPAVDILGQGQRVLFAAVPKQLVTQSVLWVPENAASLAANQVARTGFKQLQPEALEQFEYYTVRDASSNWSIKLSPLDNKDQQATVIACDARVMLGEHDAVVYQRFDLVPENFKQIQLSLPGDAALIGVWVAGRPVAIDPASEGELLNIPLTFSRLPQAVETVLRVPVSEQSTADYLARLPQPQAGPTWVAYFQNRHPGQTQSLLPIRESDRIAFSSAELQHLQHEMALELASSAVTAIDRSRDLLAERSDEEVRAWLLPWLGRYQEAARLDRHQLNTATSMAEASSSETATDPSTQPGAATEPEASTAETVTAPAETDASAWAELDRKLLSMTGRFVPASTRLPIPLLTARQLIQGQLVGVVRLEHPSDVDRIAALPLANQQLQGLLNHAITMITVVLGVILIWPFRGRWKSILYHPSFWLAVLGLASLVVIPAPIGFVLVLVATTVPWLQRSVSVTGPRSKTSRIIAASNSSPGKR</sequence>
<accession>A0A517SRZ6</accession>
<feature type="compositionally biased region" description="Polar residues" evidence="1">
    <location>
        <begin position="1264"/>
        <end position="1276"/>
    </location>
</feature>
<reference evidence="3 4" key="1">
    <citation type="submission" date="2019-02" db="EMBL/GenBank/DDBJ databases">
        <title>Deep-cultivation of Planctomycetes and their phenomic and genomic characterization uncovers novel biology.</title>
        <authorList>
            <person name="Wiegand S."/>
            <person name="Jogler M."/>
            <person name="Boedeker C."/>
            <person name="Pinto D."/>
            <person name="Vollmers J."/>
            <person name="Rivas-Marin E."/>
            <person name="Kohn T."/>
            <person name="Peeters S.H."/>
            <person name="Heuer A."/>
            <person name="Rast P."/>
            <person name="Oberbeckmann S."/>
            <person name="Bunk B."/>
            <person name="Jeske O."/>
            <person name="Meyerdierks A."/>
            <person name="Storesund J.E."/>
            <person name="Kallscheuer N."/>
            <person name="Luecker S."/>
            <person name="Lage O.M."/>
            <person name="Pohl T."/>
            <person name="Merkel B.J."/>
            <person name="Hornburger P."/>
            <person name="Mueller R.-W."/>
            <person name="Bruemmer F."/>
            <person name="Labrenz M."/>
            <person name="Spormann A.M."/>
            <person name="Op den Camp H."/>
            <person name="Overmann J."/>
            <person name="Amann R."/>
            <person name="Jetten M.S.M."/>
            <person name="Mascher T."/>
            <person name="Medema M.H."/>
            <person name="Devos D.P."/>
            <person name="Kaster A.-K."/>
            <person name="Ovreas L."/>
            <person name="Rohde M."/>
            <person name="Galperin M.Y."/>
            <person name="Jogler C."/>
        </authorList>
    </citation>
    <scope>NUCLEOTIDE SEQUENCE [LARGE SCALE GENOMIC DNA]</scope>
    <source>
        <strain evidence="3 4">SV_7m_r</strain>
    </source>
</reference>
<feature type="region of interest" description="Disordered" evidence="1">
    <location>
        <begin position="2408"/>
        <end position="2446"/>
    </location>
</feature>
<feature type="compositionally biased region" description="Low complexity" evidence="1">
    <location>
        <begin position="267"/>
        <end position="285"/>
    </location>
</feature>
<feature type="region of interest" description="Disordered" evidence="1">
    <location>
        <begin position="1324"/>
        <end position="1357"/>
    </location>
</feature>
<feature type="transmembrane region" description="Helical" evidence="2">
    <location>
        <begin position="1217"/>
        <end position="1237"/>
    </location>
</feature>
<feature type="region of interest" description="Disordered" evidence="1">
    <location>
        <begin position="961"/>
        <end position="1007"/>
    </location>
</feature>
<protein>
    <submittedName>
        <fullName evidence="3">Uncharacterized protein</fullName>
    </submittedName>
</protein>
<keyword evidence="2" id="KW-0812">Transmembrane</keyword>
<dbReference type="PANTHER" id="PTHR48125:SF10">
    <property type="entry name" value="OS12G0136300 PROTEIN"/>
    <property type="match status" value="1"/>
</dbReference>
<feature type="compositionally biased region" description="Polar residues" evidence="1">
    <location>
        <begin position="256"/>
        <end position="266"/>
    </location>
</feature>
<feature type="region of interest" description="Disordered" evidence="1">
    <location>
        <begin position="243"/>
        <end position="285"/>
    </location>
</feature>
<feature type="region of interest" description="Disordered" evidence="1">
    <location>
        <begin position="308"/>
        <end position="343"/>
    </location>
</feature>
<evidence type="ECO:0000256" key="2">
    <source>
        <dbReference type="SAM" id="Phobius"/>
    </source>
</evidence>
<feature type="transmembrane region" description="Helical" evidence="2">
    <location>
        <begin position="28"/>
        <end position="47"/>
    </location>
</feature>
<feature type="compositionally biased region" description="Polar residues" evidence="1">
    <location>
        <begin position="994"/>
        <end position="1006"/>
    </location>
</feature>
<organism evidence="3 4">
    <name type="scientific">Stieleria bergensis</name>
    <dbReference type="NCBI Taxonomy" id="2528025"/>
    <lineage>
        <taxon>Bacteria</taxon>
        <taxon>Pseudomonadati</taxon>
        <taxon>Planctomycetota</taxon>
        <taxon>Planctomycetia</taxon>
        <taxon>Pirellulales</taxon>
        <taxon>Pirellulaceae</taxon>
        <taxon>Stieleria</taxon>
    </lineage>
</organism>
<dbReference type="Proteomes" id="UP000315003">
    <property type="component" value="Chromosome"/>
</dbReference>
<feature type="compositionally biased region" description="Polar residues" evidence="1">
    <location>
        <begin position="1672"/>
        <end position="1711"/>
    </location>
</feature>
<evidence type="ECO:0000313" key="4">
    <source>
        <dbReference type="Proteomes" id="UP000315003"/>
    </source>
</evidence>
<dbReference type="OrthoDB" id="218745at2"/>
<feature type="compositionally biased region" description="Low complexity" evidence="1">
    <location>
        <begin position="2408"/>
        <end position="2420"/>
    </location>
</feature>
<feature type="transmembrane region" description="Helical" evidence="2">
    <location>
        <begin position="1192"/>
        <end position="1210"/>
    </location>
</feature>
<proteinExistence type="predicted"/>
<keyword evidence="4" id="KW-1185">Reference proteome</keyword>
<evidence type="ECO:0000313" key="3">
    <source>
        <dbReference type="EMBL" id="QDT58902.1"/>
    </source>
</evidence>
<feature type="compositionally biased region" description="Low complexity" evidence="1">
    <location>
        <begin position="112"/>
        <end position="134"/>
    </location>
</feature>
<name>A0A517SRZ6_9BACT</name>
<feature type="compositionally biased region" description="Basic and acidic residues" evidence="1">
    <location>
        <begin position="971"/>
        <end position="989"/>
    </location>
</feature>
<keyword evidence="2" id="KW-1133">Transmembrane helix</keyword>